<evidence type="ECO:0000256" key="5">
    <source>
        <dbReference type="ARBA" id="ARBA00023242"/>
    </source>
</evidence>
<dbReference type="GO" id="GO:0008270">
    <property type="term" value="F:zinc ion binding"/>
    <property type="evidence" value="ECO:0007669"/>
    <property type="project" value="InterPro"/>
</dbReference>
<gene>
    <name evidence="7" type="ORF">DSM5745_11149</name>
</gene>
<dbReference type="OrthoDB" id="10031947at2759"/>
<dbReference type="InterPro" id="IPR007219">
    <property type="entry name" value="XnlR_reg_dom"/>
</dbReference>
<name>A0A3D8QAS1_9EURO</name>
<dbReference type="CDD" id="cd12148">
    <property type="entry name" value="fungal_TF_MHR"/>
    <property type="match status" value="1"/>
</dbReference>
<keyword evidence="2" id="KW-0805">Transcription regulation</keyword>
<protein>
    <recommendedName>
        <fullName evidence="6">Xylanolytic transcriptional activator regulatory domain-containing protein</fullName>
    </recommendedName>
</protein>
<evidence type="ECO:0000313" key="8">
    <source>
        <dbReference type="Proteomes" id="UP000256690"/>
    </source>
</evidence>
<proteinExistence type="predicted"/>
<dbReference type="Proteomes" id="UP000256690">
    <property type="component" value="Unassembled WGS sequence"/>
</dbReference>
<dbReference type="PANTHER" id="PTHR47171">
    <property type="entry name" value="FARA-RELATED"/>
    <property type="match status" value="1"/>
</dbReference>
<dbReference type="SMART" id="SM00906">
    <property type="entry name" value="Fungal_trans"/>
    <property type="match status" value="1"/>
</dbReference>
<feature type="domain" description="Xylanolytic transcriptional activator regulatory" evidence="6">
    <location>
        <begin position="24"/>
        <end position="126"/>
    </location>
</feature>
<keyword evidence="1" id="KW-0862">Zinc</keyword>
<keyword evidence="3" id="KW-0238">DNA-binding</keyword>
<evidence type="ECO:0000313" key="7">
    <source>
        <dbReference type="EMBL" id="RDW58943.1"/>
    </source>
</evidence>
<evidence type="ECO:0000256" key="2">
    <source>
        <dbReference type="ARBA" id="ARBA00023015"/>
    </source>
</evidence>
<evidence type="ECO:0000259" key="6">
    <source>
        <dbReference type="SMART" id="SM00906"/>
    </source>
</evidence>
<sequence length="298" mass="33162">MRVPRIVEMAFDMRKDPVGPLQHSTLTLCNAGFLGVPLRTTNTPQAVIGHKVPLPNIRLRDTVNVFVLALAAGEVRRQPGKEEPAYSKLFWCLWSLDKLLASMFGRPCHLRDDDISLERPSSVLSSHREPRTPFDIWLTLLEIVFHRLVEAPRSEPNNMAHIQRGLAAIRIQSIVATECQRALPPLSIIPYAISPAVTVFYQQYRPTKLITQQTRLAADLEACCSLLEEQRIWWYSAEKPTGATADLLDHAAGDLRSQPSGYCRTDTLCQARGFGEGSAVDEFTEQARAAVCGCNGTV</sequence>
<evidence type="ECO:0000256" key="4">
    <source>
        <dbReference type="ARBA" id="ARBA00023163"/>
    </source>
</evidence>
<organism evidence="7 8">
    <name type="scientific">Aspergillus mulundensis</name>
    <dbReference type="NCBI Taxonomy" id="1810919"/>
    <lineage>
        <taxon>Eukaryota</taxon>
        <taxon>Fungi</taxon>
        <taxon>Dikarya</taxon>
        <taxon>Ascomycota</taxon>
        <taxon>Pezizomycotina</taxon>
        <taxon>Eurotiomycetes</taxon>
        <taxon>Eurotiomycetidae</taxon>
        <taxon>Eurotiales</taxon>
        <taxon>Aspergillaceae</taxon>
        <taxon>Aspergillus</taxon>
        <taxon>Aspergillus subgen. Nidulantes</taxon>
    </lineage>
</organism>
<comment type="caution">
    <text evidence="7">The sequence shown here is derived from an EMBL/GenBank/DDBJ whole genome shotgun (WGS) entry which is preliminary data.</text>
</comment>
<dbReference type="AlphaFoldDB" id="A0A3D8QAS1"/>
<dbReference type="GO" id="GO:0003677">
    <property type="term" value="F:DNA binding"/>
    <property type="evidence" value="ECO:0007669"/>
    <property type="project" value="UniProtKB-KW"/>
</dbReference>
<dbReference type="Pfam" id="PF04082">
    <property type="entry name" value="Fungal_trans"/>
    <property type="match status" value="1"/>
</dbReference>
<evidence type="ECO:0000256" key="1">
    <source>
        <dbReference type="ARBA" id="ARBA00022833"/>
    </source>
</evidence>
<reference evidence="7 8" key="1">
    <citation type="journal article" date="2018" name="IMA Fungus">
        <title>IMA Genome-F 9: Draft genome sequence of Annulohypoxylon stygium, Aspergillus mulundensis, Berkeleyomyces basicola (syn. Thielaviopsis basicola), Ceratocystis smalleyi, two Cercospora beticola strains, Coleophoma cylindrospora, Fusarium fracticaudum, Phialophora cf. hyalina, and Morchella septimelata.</title>
        <authorList>
            <person name="Wingfield B.D."/>
            <person name="Bills G.F."/>
            <person name="Dong Y."/>
            <person name="Huang W."/>
            <person name="Nel W.J."/>
            <person name="Swalarsk-Parry B.S."/>
            <person name="Vaghefi N."/>
            <person name="Wilken P.M."/>
            <person name="An Z."/>
            <person name="de Beer Z.W."/>
            <person name="De Vos L."/>
            <person name="Chen L."/>
            <person name="Duong T.A."/>
            <person name="Gao Y."/>
            <person name="Hammerbacher A."/>
            <person name="Kikkert J.R."/>
            <person name="Li Y."/>
            <person name="Li H."/>
            <person name="Li K."/>
            <person name="Li Q."/>
            <person name="Liu X."/>
            <person name="Ma X."/>
            <person name="Naidoo K."/>
            <person name="Pethybridge S.J."/>
            <person name="Sun J."/>
            <person name="Steenkamp E.T."/>
            <person name="van der Nest M.A."/>
            <person name="van Wyk S."/>
            <person name="Wingfield M.J."/>
            <person name="Xiong C."/>
            <person name="Yue Q."/>
            <person name="Zhang X."/>
        </authorList>
    </citation>
    <scope>NUCLEOTIDE SEQUENCE [LARGE SCALE GENOMIC DNA]</scope>
    <source>
        <strain evidence="7 8">DSM 5745</strain>
    </source>
</reference>
<dbReference type="GeneID" id="38121519"/>
<keyword evidence="4" id="KW-0804">Transcription</keyword>
<evidence type="ECO:0000256" key="3">
    <source>
        <dbReference type="ARBA" id="ARBA00023125"/>
    </source>
</evidence>
<dbReference type="STRING" id="1810919.A0A3D8QAS1"/>
<dbReference type="RefSeq" id="XP_026598240.1">
    <property type="nucleotide sequence ID" value="XM_026753165.1"/>
</dbReference>
<dbReference type="PANTHER" id="PTHR47171:SF6">
    <property type="entry name" value="SPECIFIC TRANSCRIPTION FACTOR, PUTATIVE (AFU_ORTHOLOGUE AFUA_2G06130)-RELATED"/>
    <property type="match status" value="1"/>
</dbReference>
<accession>A0A3D8QAS1</accession>
<keyword evidence="8" id="KW-1185">Reference proteome</keyword>
<dbReference type="EMBL" id="PVWQ01000022">
    <property type="protein sequence ID" value="RDW58943.1"/>
    <property type="molecule type" value="Genomic_DNA"/>
</dbReference>
<dbReference type="InterPro" id="IPR052073">
    <property type="entry name" value="Amide_Lactam_Regulators"/>
</dbReference>
<keyword evidence="5" id="KW-0539">Nucleus</keyword>
<dbReference type="GO" id="GO:0006351">
    <property type="term" value="P:DNA-templated transcription"/>
    <property type="evidence" value="ECO:0007669"/>
    <property type="project" value="InterPro"/>
</dbReference>